<dbReference type="STRING" id="1789224.BFG52_08525"/>
<dbReference type="PANTHER" id="PTHR43788:SF8">
    <property type="entry name" value="DNA-BINDING PROTEIN SMUBP-2"/>
    <property type="match status" value="1"/>
</dbReference>
<evidence type="ECO:0000256" key="2">
    <source>
        <dbReference type="ARBA" id="ARBA00022741"/>
    </source>
</evidence>
<dbReference type="EMBL" id="CP016895">
    <property type="protein sequence ID" value="AOA58392.1"/>
    <property type="molecule type" value="Genomic_DNA"/>
</dbReference>
<dbReference type="Gene3D" id="3.40.50.300">
    <property type="entry name" value="P-loop containing nucleotide triphosphate hydrolases"/>
    <property type="match status" value="3"/>
</dbReference>
<keyword evidence="9" id="KW-1185">Reference proteome</keyword>
<dbReference type="PANTHER" id="PTHR43788">
    <property type="entry name" value="DNA2/NAM7 HELICASE FAMILY MEMBER"/>
    <property type="match status" value="1"/>
</dbReference>
<keyword evidence="5" id="KW-0067">ATP-binding</keyword>
<evidence type="ECO:0000256" key="1">
    <source>
        <dbReference type="ARBA" id="ARBA00007913"/>
    </source>
</evidence>
<keyword evidence="4" id="KW-0347">Helicase</keyword>
<evidence type="ECO:0000259" key="6">
    <source>
        <dbReference type="Pfam" id="PF13086"/>
    </source>
</evidence>
<dbReference type="GO" id="GO:0043139">
    <property type="term" value="F:5'-3' DNA helicase activity"/>
    <property type="evidence" value="ECO:0007669"/>
    <property type="project" value="TreeGrafter"/>
</dbReference>
<dbReference type="InterPro" id="IPR041677">
    <property type="entry name" value="DNA2/NAM7_AAA_11"/>
</dbReference>
<protein>
    <recommendedName>
        <fullName evidence="10">DNA2/NAM7 helicase-like C-terminal domain-containing protein</fullName>
    </recommendedName>
</protein>
<keyword evidence="3" id="KW-0378">Hydrolase</keyword>
<dbReference type="GO" id="GO:0016787">
    <property type="term" value="F:hydrolase activity"/>
    <property type="evidence" value="ECO:0007669"/>
    <property type="project" value="UniProtKB-KW"/>
</dbReference>
<proteinExistence type="inferred from homology"/>
<accession>A0A1B2LZL2</accession>
<keyword evidence="2" id="KW-0547">Nucleotide-binding</keyword>
<dbReference type="AlphaFoldDB" id="A0A1B2LZL2"/>
<evidence type="ECO:0000259" key="7">
    <source>
        <dbReference type="Pfam" id="PF13087"/>
    </source>
</evidence>
<dbReference type="InterPro" id="IPR041679">
    <property type="entry name" value="DNA2/NAM7-like_C"/>
</dbReference>
<name>A0A1B2LZL2_9GAMM</name>
<gene>
    <name evidence="8" type="ORF">BFG52_08525</name>
</gene>
<comment type="similarity">
    <text evidence="1">Belongs to the DNA2/NAM7 helicase family.</text>
</comment>
<sequence>MRINFKETLNNLLNRKKSFKKNTLDNDSQAQENTDLSTIENKIRCEKILNYWLDVELFDLPECPFKNNKDILSEEAESFTAKIATDLVVKIKNNSDYIHDESRLVIMFQCHKAGYIAENIDLHPNFIIPKTYLVAHSFVPHYDPKVGTIQWSLSTEDKDLIINLSTIRTIYRKCPPSTAHNLSLSEWIAARVDEIENLFKINFSDPEQKDLFTTEILQDKIKKINRTLSNKFWPEKTARDFMMLHCQALESEYAHDVLDQPAITTQGDLTFRWRFSFYPEGNESQQLGPFFVKDLEHCINQLDQKGLSGLSMPLQKYLCGTQQRTYIPEAVGHGHFYVPLTHRIALGRWPTNAKYGLSLLQTLAVNVAKETIQNPVVAVNGPPGTGKTTLLKDIIAERFVLRTVQLLKFYTKNNEAALLDNTELLDQVMNYSILVASSNNKAVENISKELPSLNSIAEEFKADLKHFSHIAAQDEWGLFCAVLGNANNRKNFKKTLAELSAYFRFINDRYRLNLFTKQISNTDDISQKLIYLKKQIEFWKQNQLIFDLFADFEQCSNFKTHLDFFKPLREALYKVAQDKLQIAEFLEFAQAMQAPEWDKLTFAFIDVKKQWFAKKLYIKHQENKLNAAISDFQQTFKELNQCLGAAEQFIVSTENLDMWQLDAQEHLSNASAYKLSGSIDPSEFESILQKSTPFSSEKINQCRSQLFIHALALNEAILETQSAELKKYWSDLEALLDGHLESNEQPVYHQRLWSMLFLFFPVLSTSLSSVENQFKLMQQVEGFGLALLDEAGQAVNYQVVGLLQRCKQVVFVGDPIQLEPVINIPYQIDRSIAEDYMLLAHQYAKQEWGDLYLVSTQSAQTIADRASQYYAKIGEREVGIPLLVHRRCLEPMFSIANRIAYDNKMVAATSIQHMQDVHFIPSGWIHVEERAENLNAKGYANRAEASVALKVIQYLAENQAAMLAGGVFIITPFTQMKNEIIKEWRKQAKDPNNHAWMNCALGEKAQHKNYDHFWRENIGTVHSFQGKEASTVIVCTAASVLRRKTGGIKWVNSKPNLLNVAVTRAKSHLFVIGHLRDWSTGKLSIELQDDMMYCYQSFQAFVEQPTIDYQQLKAKPHMMNHNESTTFYFGG</sequence>
<evidence type="ECO:0000256" key="4">
    <source>
        <dbReference type="ARBA" id="ARBA00022806"/>
    </source>
</evidence>
<dbReference type="GO" id="GO:0005524">
    <property type="term" value="F:ATP binding"/>
    <property type="evidence" value="ECO:0007669"/>
    <property type="project" value="UniProtKB-KW"/>
</dbReference>
<feature type="domain" description="DNA2/NAM7 helicase-like C-terminal" evidence="7">
    <location>
        <begin position="884"/>
        <end position="1074"/>
    </location>
</feature>
<dbReference type="OrthoDB" id="9757917at2"/>
<dbReference type="RefSeq" id="WP_067554733.1">
    <property type="nucleotide sequence ID" value="NZ_CP016895.1"/>
</dbReference>
<dbReference type="Pfam" id="PF13087">
    <property type="entry name" value="AAA_12"/>
    <property type="match status" value="1"/>
</dbReference>
<dbReference type="InterPro" id="IPR027417">
    <property type="entry name" value="P-loop_NTPase"/>
</dbReference>
<evidence type="ECO:0000256" key="5">
    <source>
        <dbReference type="ARBA" id="ARBA00022840"/>
    </source>
</evidence>
<evidence type="ECO:0000313" key="8">
    <source>
        <dbReference type="EMBL" id="AOA58392.1"/>
    </source>
</evidence>
<feature type="domain" description="DNA2/NAM7 helicase helicase" evidence="6">
    <location>
        <begin position="372"/>
        <end position="822"/>
    </location>
</feature>
<dbReference type="Pfam" id="PF13086">
    <property type="entry name" value="AAA_11"/>
    <property type="match status" value="1"/>
</dbReference>
<dbReference type="InterPro" id="IPR050534">
    <property type="entry name" value="Coronavir_polyprotein_1ab"/>
</dbReference>
<dbReference type="Proteomes" id="UP000093391">
    <property type="component" value="Chromosome"/>
</dbReference>
<dbReference type="CDD" id="cd18808">
    <property type="entry name" value="SF1_C_Upf1"/>
    <property type="match status" value="1"/>
</dbReference>
<dbReference type="SUPFAM" id="SSF52540">
    <property type="entry name" value="P-loop containing nucleoside triphosphate hydrolases"/>
    <property type="match status" value="1"/>
</dbReference>
<evidence type="ECO:0008006" key="10">
    <source>
        <dbReference type="Google" id="ProtNLM"/>
    </source>
</evidence>
<reference evidence="8 9" key="1">
    <citation type="submission" date="2016-08" db="EMBL/GenBank/DDBJ databases">
        <authorList>
            <person name="Seilhamer J.J."/>
        </authorList>
    </citation>
    <scope>NUCLEOTIDE SEQUENCE [LARGE SCALE GENOMIC DNA]</scope>
    <source>
        <strain evidence="8 9">BRTC-1</strain>
    </source>
</reference>
<evidence type="ECO:0000256" key="3">
    <source>
        <dbReference type="ARBA" id="ARBA00022801"/>
    </source>
</evidence>
<organism evidence="8 9">
    <name type="scientific">Acinetobacter larvae</name>
    <dbReference type="NCBI Taxonomy" id="1789224"/>
    <lineage>
        <taxon>Bacteria</taxon>
        <taxon>Pseudomonadati</taxon>
        <taxon>Pseudomonadota</taxon>
        <taxon>Gammaproteobacteria</taxon>
        <taxon>Moraxellales</taxon>
        <taxon>Moraxellaceae</taxon>
        <taxon>Acinetobacter</taxon>
    </lineage>
</organism>
<evidence type="ECO:0000313" key="9">
    <source>
        <dbReference type="Proteomes" id="UP000093391"/>
    </source>
</evidence>
<dbReference type="InterPro" id="IPR047187">
    <property type="entry name" value="SF1_C_Upf1"/>
</dbReference>
<dbReference type="KEGG" id="ala:BFG52_08525"/>